<evidence type="ECO:0000256" key="4">
    <source>
        <dbReference type="ARBA" id="ARBA00022722"/>
    </source>
</evidence>
<comment type="function">
    <text evidence="9">Single strand-specific metallo-endoribonuclease involved in late-stage 70S ribosome quality control and in maturation of the 3' terminus of the 16S rRNA.</text>
</comment>
<comment type="cofactor">
    <cofactor evidence="9">
        <name>Zn(2+)</name>
        <dbReference type="ChEBI" id="CHEBI:29105"/>
    </cofactor>
    <text evidence="9">Binds 1 zinc ion.</text>
</comment>
<evidence type="ECO:0000256" key="2">
    <source>
        <dbReference type="ARBA" id="ARBA00022517"/>
    </source>
</evidence>
<dbReference type="PROSITE" id="PS01306">
    <property type="entry name" value="UPF0054"/>
    <property type="match status" value="1"/>
</dbReference>
<evidence type="ECO:0000256" key="8">
    <source>
        <dbReference type="ARBA" id="ARBA00022833"/>
    </source>
</evidence>
<dbReference type="EC" id="3.1.-.-" evidence="9"/>
<evidence type="ECO:0000256" key="3">
    <source>
        <dbReference type="ARBA" id="ARBA00022552"/>
    </source>
</evidence>
<keyword evidence="9" id="KW-0963">Cytoplasm</keyword>
<feature type="binding site" evidence="9">
    <location>
        <position position="123"/>
    </location>
    <ligand>
        <name>Zn(2+)</name>
        <dbReference type="ChEBI" id="CHEBI:29105"/>
        <note>catalytic</note>
    </ligand>
</feature>
<proteinExistence type="inferred from homology"/>
<keyword evidence="4 9" id="KW-0540">Nuclease</keyword>
<dbReference type="Proteomes" id="UP001589862">
    <property type="component" value="Unassembled WGS sequence"/>
</dbReference>
<gene>
    <name evidence="9 10" type="primary">ybeY</name>
    <name evidence="10" type="ORF">ACFFFR_01410</name>
</gene>
<comment type="similarity">
    <text evidence="1 9">Belongs to the endoribonuclease YbeY family.</text>
</comment>
<accession>A0ABV6P9J8</accession>
<dbReference type="SUPFAM" id="SSF55486">
    <property type="entry name" value="Metalloproteases ('zincins'), catalytic domain"/>
    <property type="match status" value="1"/>
</dbReference>
<dbReference type="PANTHER" id="PTHR46986">
    <property type="entry name" value="ENDORIBONUCLEASE YBEY, CHLOROPLASTIC"/>
    <property type="match status" value="1"/>
</dbReference>
<feature type="binding site" evidence="9">
    <location>
        <position position="133"/>
    </location>
    <ligand>
        <name>Zn(2+)</name>
        <dbReference type="ChEBI" id="CHEBI:29105"/>
        <note>catalytic</note>
    </ligand>
</feature>
<comment type="caution">
    <text evidence="10">The sequence shown here is derived from an EMBL/GenBank/DDBJ whole genome shotgun (WGS) entry which is preliminary data.</text>
</comment>
<feature type="binding site" evidence="9">
    <location>
        <position position="127"/>
    </location>
    <ligand>
        <name>Zn(2+)</name>
        <dbReference type="ChEBI" id="CHEBI:29105"/>
        <note>catalytic</note>
    </ligand>
</feature>
<evidence type="ECO:0000256" key="7">
    <source>
        <dbReference type="ARBA" id="ARBA00022801"/>
    </source>
</evidence>
<evidence type="ECO:0000313" key="10">
    <source>
        <dbReference type="EMBL" id="MFC0581047.1"/>
    </source>
</evidence>
<name>A0ABV6P9J8_9MICC</name>
<protein>
    <recommendedName>
        <fullName evidence="9">Endoribonuclease YbeY</fullName>
        <ecNumber evidence="9">3.1.-.-</ecNumber>
    </recommendedName>
</protein>
<sequence>MTDSPTPSLELENTTDIADDQLPLEQLRKMFAHHYAALHLGPAVELSVTFVDEPTIEELHVRWLDLPGPTDVMSFPMDELRAGTAEEPVEDGILGDIVICPSVAAAQAEGHSTDDEILLLATHGLLHLLGHDHYEPAERSEMFQLQEQLLSSFLGRPAPTSATAGQ</sequence>
<keyword evidence="6 9" id="KW-0255">Endonuclease</keyword>
<dbReference type="HAMAP" id="MF_00009">
    <property type="entry name" value="Endoribonucl_YbeY"/>
    <property type="match status" value="1"/>
</dbReference>
<keyword evidence="3 9" id="KW-0698">rRNA processing</keyword>
<evidence type="ECO:0000256" key="1">
    <source>
        <dbReference type="ARBA" id="ARBA00010875"/>
    </source>
</evidence>
<evidence type="ECO:0000256" key="9">
    <source>
        <dbReference type="HAMAP-Rule" id="MF_00009"/>
    </source>
</evidence>
<keyword evidence="11" id="KW-1185">Reference proteome</keyword>
<keyword evidence="2 9" id="KW-0690">Ribosome biogenesis</keyword>
<comment type="subcellular location">
    <subcellularLocation>
        <location evidence="9">Cytoplasm</location>
    </subcellularLocation>
</comment>
<evidence type="ECO:0000256" key="6">
    <source>
        <dbReference type="ARBA" id="ARBA00022759"/>
    </source>
</evidence>
<dbReference type="EMBL" id="JBHLUB010000001">
    <property type="protein sequence ID" value="MFC0581047.1"/>
    <property type="molecule type" value="Genomic_DNA"/>
</dbReference>
<dbReference type="RefSeq" id="WP_377457570.1">
    <property type="nucleotide sequence ID" value="NZ_JBHLUB010000001.1"/>
</dbReference>
<dbReference type="Gene3D" id="3.40.390.30">
    <property type="entry name" value="Metalloproteases ('zincins'), catalytic domain"/>
    <property type="match status" value="1"/>
</dbReference>
<organism evidence="10 11">
    <name type="scientific">Micrococcoides hystricis</name>
    <dbReference type="NCBI Taxonomy" id="1572761"/>
    <lineage>
        <taxon>Bacteria</taxon>
        <taxon>Bacillati</taxon>
        <taxon>Actinomycetota</taxon>
        <taxon>Actinomycetes</taxon>
        <taxon>Micrococcales</taxon>
        <taxon>Micrococcaceae</taxon>
        <taxon>Micrococcoides</taxon>
    </lineage>
</organism>
<keyword evidence="8 9" id="KW-0862">Zinc</keyword>
<dbReference type="InterPro" id="IPR002036">
    <property type="entry name" value="YbeY"/>
</dbReference>
<keyword evidence="7 9" id="KW-0378">Hydrolase</keyword>
<dbReference type="PANTHER" id="PTHR46986:SF1">
    <property type="entry name" value="ENDORIBONUCLEASE YBEY, CHLOROPLASTIC"/>
    <property type="match status" value="1"/>
</dbReference>
<keyword evidence="5 9" id="KW-0479">Metal-binding</keyword>
<evidence type="ECO:0000313" key="11">
    <source>
        <dbReference type="Proteomes" id="UP001589862"/>
    </source>
</evidence>
<reference evidence="10 11" key="1">
    <citation type="submission" date="2024-09" db="EMBL/GenBank/DDBJ databases">
        <authorList>
            <person name="Sun Q."/>
            <person name="Mori K."/>
        </authorList>
    </citation>
    <scope>NUCLEOTIDE SEQUENCE [LARGE SCALE GENOMIC DNA]</scope>
    <source>
        <strain evidence="10 11">NCAIM B.02604</strain>
    </source>
</reference>
<dbReference type="InterPro" id="IPR023091">
    <property type="entry name" value="MetalPrtase_cat_dom_sf_prd"/>
</dbReference>
<evidence type="ECO:0000256" key="5">
    <source>
        <dbReference type="ARBA" id="ARBA00022723"/>
    </source>
</evidence>
<dbReference type="Pfam" id="PF02130">
    <property type="entry name" value="YbeY"/>
    <property type="match status" value="1"/>
</dbReference>
<dbReference type="InterPro" id="IPR020549">
    <property type="entry name" value="YbeY_CS"/>
</dbReference>
<dbReference type="NCBIfam" id="TIGR00043">
    <property type="entry name" value="rRNA maturation RNase YbeY"/>
    <property type="match status" value="1"/>
</dbReference>